<feature type="domain" description="Polymerase nucleotidyl transferase" evidence="1">
    <location>
        <begin position="28"/>
        <end position="87"/>
    </location>
</feature>
<sequence>MGEVEMGVFEKRKMMRKAAVEAAVEAVELVEKIVGPVSAALIGSYARGDFNQWSDVDLLVVSPRFAPTPLNRFDQVADVLKKFPSLEIIPLTLRGREG</sequence>
<protein>
    <submittedName>
        <fullName evidence="2">Hypothetical conserved protein</fullName>
    </submittedName>
</protein>
<dbReference type="BioCyc" id="CCAL311458:G131R-1745-MONOMER"/>
<dbReference type="SUPFAM" id="SSF81301">
    <property type="entry name" value="Nucleotidyltransferase"/>
    <property type="match status" value="1"/>
</dbReference>
<evidence type="ECO:0000313" key="4">
    <source>
        <dbReference type="EMBL" id="BAJ51568.1"/>
    </source>
</evidence>
<proteinExistence type="predicted"/>
<gene>
    <name evidence="4" type="ORF">CSUB_C1717</name>
    <name evidence="2" type="ORF">HGI-32</name>
    <name evidence="3" type="ORF">HGMM_F28A10C38</name>
</gene>
<dbReference type="KEGG" id="csu:CSUB_C1717"/>
<dbReference type="Proteomes" id="UP000008120">
    <property type="component" value="Chromosome"/>
</dbReference>
<dbReference type="STRING" id="311458.CSUB_C1717"/>
<dbReference type="PANTHER" id="PTHR43449:SF3">
    <property type="entry name" value="POLYMERASE NUCLEOTIDYL TRANSFERASE DOMAIN-CONTAINING PROTEIN"/>
    <property type="match status" value="1"/>
</dbReference>
<accession>Q4LEC2</accession>
<dbReference type="Pfam" id="PF01909">
    <property type="entry name" value="NTP_transf_2"/>
    <property type="match status" value="1"/>
</dbReference>
<dbReference type="GO" id="GO:0016779">
    <property type="term" value="F:nucleotidyltransferase activity"/>
    <property type="evidence" value="ECO:0007669"/>
    <property type="project" value="InterPro"/>
</dbReference>
<reference evidence="2 5" key="1">
    <citation type="journal article" date="2005" name="Environ. Microbiol.">
        <title>Genetic and functional properties of uncultivated thermophilic crenarchaeotes from a subsurface gold mine as revealed by analysis of genome fragments.</title>
        <authorList>
            <person name="Nunoura T."/>
            <person name="Hirayama H."/>
            <person name="Takami H."/>
            <person name="Oida H."/>
            <person name="Nishi S."/>
            <person name="Shimamura S."/>
            <person name="Suzuki Y."/>
            <person name="Inagaki F."/>
            <person name="Takai K."/>
            <person name="Nealson K.H."/>
            <person name="Horikoshi K."/>
        </authorList>
    </citation>
    <scope>NUCLEOTIDE SEQUENCE [LARGE SCALE GENOMIC DNA]</scope>
</reference>
<dbReference type="EMBL" id="BA000048">
    <property type="protein sequence ID" value="BAJ51568.1"/>
    <property type="molecule type" value="Genomic_DNA"/>
</dbReference>
<name>Q4LEC2_CALS0</name>
<dbReference type="AlphaFoldDB" id="Q4LEC2"/>
<evidence type="ECO:0000259" key="1">
    <source>
        <dbReference type="Pfam" id="PF01909"/>
    </source>
</evidence>
<dbReference type="EMBL" id="AP011876">
    <property type="protein sequence ID" value="BAJ48947.1"/>
    <property type="molecule type" value="Genomic_DNA"/>
</dbReference>
<evidence type="ECO:0000313" key="2">
    <source>
        <dbReference type="EMBL" id="BAE03301.1"/>
    </source>
</evidence>
<dbReference type="EMBL" id="AB201309">
    <property type="protein sequence ID" value="BAE03301.1"/>
    <property type="molecule type" value="Genomic_DNA"/>
</dbReference>
<evidence type="ECO:0000313" key="3">
    <source>
        <dbReference type="EMBL" id="BAJ48947.1"/>
    </source>
</evidence>
<evidence type="ECO:0000313" key="5">
    <source>
        <dbReference type="Proteomes" id="UP000008120"/>
    </source>
</evidence>
<dbReference type="InterPro" id="IPR002934">
    <property type="entry name" value="Polymerase_NTP_transf_dom"/>
</dbReference>
<dbReference type="InterPro" id="IPR043519">
    <property type="entry name" value="NT_sf"/>
</dbReference>
<dbReference type="PANTHER" id="PTHR43449">
    <property type="entry name" value="NUCLEOTIDYLTRANSFERASE"/>
    <property type="match status" value="1"/>
</dbReference>
<reference evidence="2 5" key="2">
    <citation type="journal article" date="2011" name="Nucleic Acids Res.">
        <title>Insights into the evolution of Archaea and eukaryotic protein modifier systems revealed by the genome of a novel archaeal group.</title>
        <authorList>
            <person name="Nunoura T."/>
            <person name="Takaki Y."/>
            <person name="Kakuta J."/>
            <person name="Nishi S."/>
            <person name="Sugahara J."/>
            <person name="Kazama H."/>
            <person name="Chee G."/>
            <person name="Hattori M."/>
            <person name="Kanai A."/>
            <person name="Atomi H."/>
            <person name="Takai K."/>
            <person name="Takami H."/>
        </authorList>
    </citation>
    <scope>NUCLEOTIDE SEQUENCE [LARGE SCALE GENOMIC DNA]</scope>
</reference>
<dbReference type="Gene3D" id="3.30.460.10">
    <property type="entry name" value="Beta Polymerase, domain 2"/>
    <property type="match status" value="1"/>
</dbReference>
<organism evidence="2 5">
    <name type="scientific">Caldiarchaeum subterraneum</name>
    <dbReference type="NCBI Taxonomy" id="311458"/>
    <lineage>
        <taxon>Archaea</taxon>
        <taxon>Nitrososphaerota</taxon>
        <taxon>Candidatus Caldarchaeales</taxon>
        <taxon>Candidatus Caldarchaeaceae</taxon>
        <taxon>Candidatus Caldarchaeum</taxon>
    </lineage>
</organism>
<dbReference type="CDD" id="cd05403">
    <property type="entry name" value="NT_KNTase_like"/>
    <property type="match status" value="1"/>
</dbReference>